<reference evidence="4 5" key="1">
    <citation type="journal article" date="2011" name="J. Bacteriol.">
        <title>Complete genome sequence of the plant growth-promoting endophyte Burkholderia phytofirmans strain PsJN.</title>
        <authorList>
            <person name="Weilharter A."/>
            <person name="Mitter B."/>
            <person name="Shin M.V."/>
            <person name="Chain P.S."/>
            <person name="Nowak J."/>
            <person name="Sessitsch A."/>
        </authorList>
    </citation>
    <scope>NUCLEOTIDE SEQUENCE [LARGE SCALE GENOMIC DNA]</scope>
    <source>
        <strain evidence="5">DSM 17436 / LMG 22146 / PsJN</strain>
    </source>
</reference>
<dbReference type="GO" id="GO:0005737">
    <property type="term" value="C:cytoplasm"/>
    <property type="evidence" value="ECO:0007669"/>
    <property type="project" value="UniProtKB-SubCell"/>
</dbReference>
<keyword evidence="2 3" id="KW-0143">Chaperone</keyword>
<organism evidence="4 5">
    <name type="scientific">Paraburkholderia phytofirmans (strain DSM 17436 / LMG 22146 / PsJN)</name>
    <name type="common">Burkholderia phytofirmans</name>
    <dbReference type="NCBI Taxonomy" id="398527"/>
    <lineage>
        <taxon>Bacteria</taxon>
        <taxon>Pseudomonadati</taxon>
        <taxon>Pseudomonadota</taxon>
        <taxon>Betaproteobacteria</taxon>
        <taxon>Burkholderiales</taxon>
        <taxon>Burkholderiaceae</taxon>
        <taxon>Paraburkholderia</taxon>
    </lineage>
</organism>
<evidence type="ECO:0000256" key="2">
    <source>
        <dbReference type="ARBA" id="ARBA00023186"/>
    </source>
</evidence>
<dbReference type="Proteomes" id="UP000001739">
    <property type="component" value="Chromosome 1"/>
</dbReference>
<dbReference type="Pfam" id="PF01774">
    <property type="entry name" value="UreD"/>
    <property type="match status" value="1"/>
</dbReference>
<accession>B2SZD0</accession>
<comment type="subunit">
    <text evidence="3">UreD, UreF and UreG form a complex that acts as a GTP-hydrolysis-dependent molecular chaperone, activating the urease apoprotein by helping to assemble the nickel containing metallocenter of UreC. The UreE protein probably delivers the nickel.</text>
</comment>
<evidence type="ECO:0000313" key="4">
    <source>
        <dbReference type="EMBL" id="ACD14509.1"/>
    </source>
</evidence>
<dbReference type="KEGG" id="bpy:Bphyt_0059"/>
<dbReference type="HAMAP" id="MF_01384">
    <property type="entry name" value="UreD"/>
    <property type="match status" value="1"/>
</dbReference>
<evidence type="ECO:0000313" key="5">
    <source>
        <dbReference type="Proteomes" id="UP000001739"/>
    </source>
</evidence>
<dbReference type="InterPro" id="IPR002669">
    <property type="entry name" value="UreD"/>
</dbReference>
<dbReference type="AlphaFoldDB" id="B2SZD0"/>
<dbReference type="eggNOG" id="COG0829">
    <property type="taxonomic scope" value="Bacteria"/>
</dbReference>
<keyword evidence="3" id="KW-0996">Nickel insertion</keyword>
<dbReference type="HOGENOM" id="CLU_056339_1_0_4"/>
<protein>
    <recommendedName>
        <fullName evidence="3">Urease accessory protein UreD</fullName>
    </recommendedName>
</protein>
<keyword evidence="3" id="KW-0963">Cytoplasm</keyword>
<sequence>MTDGCLSMRFVRDRTGHTRLAERRQCYPLTTTAVLPLDHGPGALIYVQNAAGSVFGGDHLNLEMHLEEGAALCMSTPSATRLQGDALSVQHMQVSVGRDAFFESIPDMLISHPGAVHRQQTQIDLADGAGAIVAESLAPGRVARGERHVYGSISLRLQASFGGTVVLRDGSTFRPEEADPALEGSLGREGYMGSLFALAQTGRAEDLAECIDAALAKLPGVYGGASVLASRHGAVARFLAGEATLLRQATHLAWDAARRCMRGLPAPILRK</sequence>
<proteinExistence type="inferred from homology"/>
<evidence type="ECO:0000256" key="3">
    <source>
        <dbReference type="HAMAP-Rule" id="MF_01384"/>
    </source>
</evidence>
<dbReference type="PANTHER" id="PTHR33643">
    <property type="entry name" value="UREASE ACCESSORY PROTEIN D"/>
    <property type="match status" value="1"/>
</dbReference>
<evidence type="ECO:0000256" key="1">
    <source>
        <dbReference type="ARBA" id="ARBA00007177"/>
    </source>
</evidence>
<gene>
    <name evidence="3" type="primary">ureD</name>
    <name evidence="4" type="ordered locus">Bphyt_0059</name>
</gene>
<dbReference type="GO" id="GO:0016151">
    <property type="term" value="F:nickel cation binding"/>
    <property type="evidence" value="ECO:0007669"/>
    <property type="project" value="UniProtKB-UniRule"/>
</dbReference>
<name>B2SZD0_PARPJ</name>
<comment type="subcellular location">
    <subcellularLocation>
        <location evidence="3">Cytoplasm</location>
    </subcellularLocation>
</comment>
<dbReference type="STRING" id="398527.Bphyt_0059"/>
<comment type="function">
    <text evidence="3">Required for maturation of urease via the functional incorporation of the urease nickel metallocenter.</text>
</comment>
<comment type="similarity">
    <text evidence="1 3">Belongs to the UreD family.</text>
</comment>
<dbReference type="PANTHER" id="PTHR33643:SF1">
    <property type="entry name" value="UREASE ACCESSORY PROTEIN D"/>
    <property type="match status" value="1"/>
</dbReference>
<dbReference type="EMBL" id="CP001052">
    <property type="protein sequence ID" value="ACD14509.1"/>
    <property type="molecule type" value="Genomic_DNA"/>
</dbReference>